<dbReference type="AlphaFoldDB" id="A0A6A5KR26"/>
<name>A0A6A5KR26_9PLEO</name>
<dbReference type="Proteomes" id="UP000800040">
    <property type="component" value="Unassembled WGS sequence"/>
</dbReference>
<gene>
    <name evidence="1" type="ORF">BDW02DRAFT_253151</name>
</gene>
<evidence type="ECO:0000313" key="1">
    <source>
        <dbReference type="EMBL" id="KAF1836113.1"/>
    </source>
</evidence>
<protein>
    <submittedName>
        <fullName evidence="1">Uncharacterized protein</fullName>
    </submittedName>
</protein>
<sequence>MNFNPCPLAPWHQGAHYYKKPAPPMILTRFPPRPPLPQHLNLSTPPTPQIVIPTDSTARSLILRFGTSPCQIRTFPLSPRCDCDRR</sequence>
<accession>A0A6A5KR26</accession>
<dbReference type="EMBL" id="ML975277">
    <property type="protein sequence ID" value="KAF1836113.1"/>
    <property type="molecule type" value="Genomic_DNA"/>
</dbReference>
<keyword evidence="2" id="KW-1185">Reference proteome</keyword>
<evidence type="ECO:0000313" key="2">
    <source>
        <dbReference type="Proteomes" id="UP000800040"/>
    </source>
</evidence>
<proteinExistence type="predicted"/>
<organism evidence="1 2">
    <name type="scientific">Decorospora gaudefroyi</name>
    <dbReference type="NCBI Taxonomy" id="184978"/>
    <lineage>
        <taxon>Eukaryota</taxon>
        <taxon>Fungi</taxon>
        <taxon>Dikarya</taxon>
        <taxon>Ascomycota</taxon>
        <taxon>Pezizomycotina</taxon>
        <taxon>Dothideomycetes</taxon>
        <taxon>Pleosporomycetidae</taxon>
        <taxon>Pleosporales</taxon>
        <taxon>Pleosporineae</taxon>
        <taxon>Pleosporaceae</taxon>
        <taxon>Decorospora</taxon>
    </lineage>
</organism>
<reference evidence="1" key="1">
    <citation type="submission" date="2020-01" db="EMBL/GenBank/DDBJ databases">
        <authorList>
            <consortium name="DOE Joint Genome Institute"/>
            <person name="Haridas S."/>
            <person name="Albert R."/>
            <person name="Binder M."/>
            <person name="Bloem J."/>
            <person name="Labutti K."/>
            <person name="Salamov A."/>
            <person name="Andreopoulos B."/>
            <person name="Baker S.E."/>
            <person name="Barry K."/>
            <person name="Bills G."/>
            <person name="Bluhm B.H."/>
            <person name="Cannon C."/>
            <person name="Castanera R."/>
            <person name="Culley D.E."/>
            <person name="Daum C."/>
            <person name="Ezra D."/>
            <person name="Gonzalez J.B."/>
            <person name="Henrissat B."/>
            <person name="Kuo A."/>
            <person name="Liang C."/>
            <person name="Lipzen A."/>
            <person name="Lutzoni F."/>
            <person name="Magnuson J."/>
            <person name="Mondo S."/>
            <person name="Nolan M."/>
            <person name="Ohm R."/>
            <person name="Pangilinan J."/>
            <person name="Park H.-J."/>
            <person name="Ramirez L."/>
            <person name="Alfaro M."/>
            <person name="Sun H."/>
            <person name="Tritt A."/>
            <person name="Yoshinaga Y."/>
            <person name="Zwiers L.-H."/>
            <person name="Turgeon B.G."/>
            <person name="Goodwin S.B."/>
            <person name="Spatafora J.W."/>
            <person name="Crous P.W."/>
            <person name="Grigoriev I.V."/>
        </authorList>
    </citation>
    <scope>NUCLEOTIDE SEQUENCE</scope>
    <source>
        <strain evidence="1">P77</strain>
    </source>
</reference>